<sequence>MPNRVEAPWTRKKRGDSAVGVEEEEENWYNFYGLDLVGVLRNPVITDRHLEDLRHPAPRPLSNRYMYLMPAPSSLFGAQDMPSIALILGQYIKDPYLASLLFGMILIVALARSNP</sequence>
<name>A0ACC2F344_DALPE</name>
<evidence type="ECO:0000313" key="2">
    <source>
        <dbReference type="Proteomes" id="UP001157502"/>
    </source>
</evidence>
<protein>
    <submittedName>
        <fullName evidence="1">Uncharacterized protein</fullName>
    </submittedName>
</protein>
<accession>A0ACC2F344</accession>
<keyword evidence="2" id="KW-1185">Reference proteome</keyword>
<reference evidence="1" key="1">
    <citation type="submission" date="2021-05" db="EMBL/GenBank/DDBJ databases">
        <authorList>
            <person name="Pan Q."/>
            <person name="Jouanno E."/>
            <person name="Zahm M."/>
            <person name="Klopp C."/>
            <person name="Cabau C."/>
            <person name="Louis A."/>
            <person name="Berthelot C."/>
            <person name="Parey E."/>
            <person name="Roest Crollius H."/>
            <person name="Montfort J."/>
            <person name="Robinson-Rechavi M."/>
            <person name="Bouchez O."/>
            <person name="Lampietro C."/>
            <person name="Lopez Roques C."/>
            <person name="Donnadieu C."/>
            <person name="Postlethwait J."/>
            <person name="Bobe J."/>
            <person name="Dillon D."/>
            <person name="Chandos A."/>
            <person name="von Hippel F."/>
            <person name="Guiguen Y."/>
        </authorList>
    </citation>
    <scope>NUCLEOTIDE SEQUENCE</scope>
    <source>
        <strain evidence="1">YG-Jan2019</strain>
    </source>
</reference>
<dbReference type="Proteomes" id="UP001157502">
    <property type="component" value="Chromosome 35"/>
</dbReference>
<dbReference type="EMBL" id="CM055762">
    <property type="protein sequence ID" value="KAJ7985823.1"/>
    <property type="molecule type" value="Genomic_DNA"/>
</dbReference>
<comment type="caution">
    <text evidence="1">The sequence shown here is derived from an EMBL/GenBank/DDBJ whole genome shotgun (WGS) entry which is preliminary data.</text>
</comment>
<gene>
    <name evidence="1" type="ORF">DPEC_G00344460</name>
</gene>
<organism evidence="1 2">
    <name type="scientific">Dallia pectoralis</name>
    <name type="common">Alaska blackfish</name>
    <dbReference type="NCBI Taxonomy" id="75939"/>
    <lineage>
        <taxon>Eukaryota</taxon>
        <taxon>Metazoa</taxon>
        <taxon>Chordata</taxon>
        <taxon>Craniata</taxon>
        <taxon>Vertebrata</taxon>
        <taxon>Euteleostomi</taxon>
        <taxon>Actinopterygii</taxon>
        <taxon>Neopterygii</taxon>
        <taxon>Teleostei</taxon>
        <taxon>Protacanthopterygii</taxon>
        <taxon>Esociformes</taxon>
        <taxon>Umbridae</taxon>
        <taxon>Dallia</taxon>
    </lineage>
</organism>
<proteinExistence type="predicted"/>
<evidence type="ECO:0000313" key="1">
    <source>
        <dbReference type="EMBL" id="KAJ7985823.1"/>
    </source>
</evidence>